<dbReference type="InterPro" id="IPR016181">
    <property type="entry name" value="Acyl_CoA_acyltransferase"/>
</dbReference>
<evidence type="ECO:0000313" key="4">
    <source>
        <dbReference type="Proteomes" id="UP000246104"/>
    </source>
</evidence>
<dbReference type="SUPFAM" id="SSF55729">
    <property type="entry name" value="Acyl-CoA N-acyltransferases (Nat)"/>
    <property type="match status" value="1"/>
</dbReference>
<comment type="caution">
    <text evidence="3">The sequence shown here is derived from an EMBL/GenBank/DDBJ whole genome shotgun (WGS) entry which is preliminary data.</text>
</comment>
<evidence type="ECO:0000313" key="3">
    <source>
        <dbReference type="EMBL" id="PWU23660.1"/>
    </source>
</evidence>
<dbReference type="AlphaFoldDB" id="A0A317JT86"/>
<dbReference type="Pfam" id="PF00583">
    <property type="entry name" value="Acetyltransf_1"/>
    <property type="match status" value="1"/>
</dbReference>
<dbReference type="EMBL" id="PSRQ01000026">
    <property type="protein sequence ID" value="PWU23660.1"/>
    <property type="molecule type" value="Genomic_DNA"/>
</dbReference>
<sequence length="161" mass="18481">MNIRPYTSTDQPQIVALFDDFQDYIVSLDPLKRLRRLDGYGQSYLEQTLQKIEKNKGAFLVAEENGKIIGLVVGIIKTHEGEELLEAIPSTFGEVIELYVVLDERSNGLGSELLSVIEKYFKDQHCDAVFIEVFAPNERAKKFYERHGYGVRDYFLAKKIN</sequence>
<dbReference type="GO" id="GO:0008080">
    <property type="term" value="F:N-acetyltransferase activity"/>
    <property type="evidence" value="ECO:0007669"/>
    <property type="project" value="InterPro"/>
</dbReference>
<dbReference type="PANTHER" id="PTHR13947">
    <property type="entry name" value="GNAT FAMILY N-ACETYLTRANSFERASE"/>
    <property type="match status" value="1"/>
</dbReference>
<dbReference type="CDD" id="cd04301">
    <property type="entry name" value="NAT_SF"/>
    <property type="match status" value="1"/>
</dbReference>
<dbReference type="Gene3D" id="3.40.630.30">
    <property type="match status" value="1"/>
</dbReference>
<dbReference type="InterPro" id="IPR000182">
    <property type="entry name" value="GNAT_dom"/>
</dbReference>
<accession>A0A317JT86</accession>
<evidence type="ECO:0000256" key="1">
    <source>
        <dbReference type="ARBA" id="ARBA00022679"/>
    </source>
</evidence>
<gene>
    <name evidence="3" type="ORF">C5B42_02265</name>
</gene>
<feature type="domain" description="N-acetyltransferase" evidence="2">
    <location>
        <begin position="1"/>
        <end position="161"/>
    </location>
</feature>
<proteinExistence type="predicted"/>
<dbReference type="Proteomes" id="UP000246104">
    <property type="component" value="Unassembled WGS sequence"/>
</dbReference>
<dbReference type="PANTHER" id="PTHR13947:SF37">
    <property type="entry name" value="LD18367P"/>
    <property type="match status" value="1"/>
</dbReference>
<dbReference type="PROSITE" id="PS51186">
    <property type="entry name" value="GNAT"/>
    <property type="match status" value="1"/>
</dbReference>
<keyword evidence="1" id="KW-0808">Transferase</keyword>
<protein>
    <recommendedName>
        <fullName evidence="2">N-acetyltransferase domain-containing protein</fullName>
    </recommendedName>
</protein>
<evidence type="ECO:0000259" key="2">
    <source>
        <dbReference type="PROSITE" id="PS51186"/>
    </source>
</evidence>
<reference evidence="3 4" key="1">
    <citation type="submission" date="2018-02" db="EMBL/GenBank/DDBJ databases">
        <title>Genomic Reconstructions from Amazon Rainforest and Pasture Soil Reveal Novel Insights into the Physiology of Candidate Phyla in Tropical Sites.</title>
        <authorList>
            <person name="Kroeger M.E."/>
            <person name="Delmont T."/>
            <person name="Eren A.M."/>
            <person name="Guo J."/>
            <person name="Meyer K.M."/>
            <person name="Khan K."/>
            <person name="Rodrigues J.L.M."/>
            <person name="Bohannan B.J.M."/>
            <person name="Tringe S."/>
            <person name="Borges C.D."/>
            <person name="Tiedje J."/>
            <person name="Tsai S.M."/>
            <person name="Nusslein K."/>
        </authorList>
    </citation>
    <scope>NUCLEOTIDE SEQUENCE [LARGE SCALE GENOMIC DNA]</scope>
    <source>
        <strain evidence="3">Amazon FNV 2010 28 9</strain>
    </source>
</reference>
<organism evidence="3 4">
    <name type="scientific">Candidatus Cerribacteria bacterium 'Amazon FNV 2010 28 9'</name>
    <dbReference type="NCBI Taxonomy" id="2081795"/>
    <lineage>
        <taxon>Bacteria</taxon>
        <taxon>Candidatus Cerribacteria</taxon>
    </lineage>
</organism>
<name>A0A317JT86_9BACT</name>
<dbReference type="InterPro" id="IPR050769">
    <property type="entry name" value="NAT_camello-type"/>
</dbReference>